<evidence type="ECO:0000259" key="8">
    <source>
        <dbReference type="PROSITE" id="PS50109"/>
    </source>
</evidence>
<dbReference type="InterPro" id="IPR013767">
    <property type="entry name" value="PAS_fold"/>
</dbReference>
<dbReference type="AlphaFoldDB" id="V6SIZ6"/>
<dbReference type="Pfam" id="PF08447">
    <property type="entry name" value="PAS_3"/>
    <property type="match status" value="1"/>
</dbReference>
<dbReference type="EMBL" id="AVGG01000019">
    <property type="protein sequence ID" value="ESU26212.1"/>
    <property type="molecule type" value="Genomic_DNA"/>
</dbReference>
<comment type="caution">
    <text evidence="11">The sequence shown here is derived from an EMBL/GenBank/DDBJ whole genome shotgun (WGS) entry which is preliminary data.</text>
</comment>
<dbReference type="STRING" id="1341181.FLJC2902T_26920"/>
<dbReference type="PROSITE" id="PS50112">
    <property type="entry name" value="PAS"/>
    <property type="match status" value="4"/>
</dbReference>
<protein>
    <recommendedName>
        <fullName evidence="2">histidine kinase</fullName>
        <ecNumber evidence="2">2.7.13.3</ecNumber>
    </recommendedName>
</protein>
<dbReference type="GO" id="GO:0006355">
    <property type="term" value="P:regulation of DNA-templated transcription"/>
    <property type="evidence" value="ECO:0007669"/>
    <property type="project" value="InterPro"/>
</dbReference>
<dbReference type="InterPro" id="IPR000014">
    <property type="entry name" value="PAS"/>
</dbReference>
<evidence type="ECO:0000313" key="12">
    <source>
        <dbReference type="Proteomes" id="UP000018004"/>
    </source>
</evidence>
<dbReference type="InterPro" id="IPR024478">
    <property type="entry name" value="HlyB_4HB_MCP"/>
</dbReference>
<dbReference type="SUPFAM" id="SSF55874">
    <property type="entry name" value="ATPase domain of HSP90 chaperone/DNA topoisomerase II/histidine kinase"/>
    <property type="match status" value="1"/>
</dbReference>
<dbReference type="InterPro" id="IPR000700">
    <property type="entry name" value="PAS-assoc_C"/>
</dbReference>
<keyword evidence="12" id="KW-1185">Reference proteome</keyword>
<dbReference type="EC" id="2.7.13.3" evidence="2"/>
<dbReference type="SMART" id="SM00387">
    <property type="entry name" value="HATPase_c"/>
    <property type="match status" value="1"/>
</dbReference>
<feature type="domain" description="PAS" evidence="9">
    <location>
        <begin position="586"/>
        <end position="652"/>
    </location>
</feature>
<dbReference type="Gene3D" id="3.30.450.20">
    <property type="entry name" value="PAS domain"/>
    <property type="match status" value="5"/>
</dbReference>
<dbReference type="InterPro" id="IPR005467">
    <property type="entry name" value="His_kinase_dom"/>
</dbReference>
<feature type="domain" description="PAC" evidence="10">
    <location>
        <begin position="781"/>
        <end position="833"/>
    </location>
</feature>
<evidence type="ECO:0000256" key="7">
    <source>
        <dbReference type="SAM" id="Phobius"/>
    </source>
</evidence>
<evidence type="ECO:0000256" key="6">
    <source>
        <dbReference type="SAM" id="Coils"/>
    </source>
</evidence>
<evidence type="ECO:0000256" key="3">
    <source>
        <dbReference type="ARBA" id="ARBA00022553"/>
    </source>
</evidence>
<dbReference type="eggNOG" id="COG4251">
    <property type="taxonomic scope" value="Bacteria"/>
</dbReference>
<evidence type="ECO:0000259" key="10">
    <source>
        <dbReference type="PROSITE" id="PS50113"/>
    </source>
</evidence>
<gene>
    <name evidence="11" type="ORF">FLJC2902T_26920</name>
</gene>
<feature type="domain" description="PAS" evidence="9">
    <location>
        <begin position="196"/>
        <end position="267"/>
    </location>
</feature>
<name>V6SIZ6_9FLAO</name>
<dbReference type="SMART" id="SM00091">
    <property type="entry name" value="PAS"/>
    <property type="match status" value="5"/>
</dbReference>
<evidence type="ECO:0000256" key="5">
    <source>
        <dbReference type="ARBA" id="ARBA00022777"/>
    </source>
</evidence>
<dbReference type="Pfam" id="PF13426">
    <property type="entry name" value="PAS_9"/>
    <property type="match status" value="2"/>
</dbReference>
<dbReference type="eggNOG" id="COG2202">
    <property type="taxonomic scope" value="Bacteria"/>
</dbReference>
<evidence type="ECO:0000313" key="11">
    <source>
        <dbReference type="EMBL" id="ESU26212.1"/>
    </source>
</evidence>
<dbReference type="eggNOG" id="COG5000">
    <property type="taxonomic scope" value="Bacteria"/>
</dbReference>
<dbReference type="Gene3D" id="1.10.287.130">
    <property type="match status" value="1"/>
</dbReference>
<dbReference type="SUPFAM" id="SSF55785">
    <property type="entry name" value="PYP-like sensor domain (PAS domain)"/>
    <property type="match status" value="5"/>
</dbReference>
<dbReference type="NCBIfam" id="TIGR00229">
    <property type="entry name" value="sensory_box"/>
    <property type="match status" value="5"/>
</dbReference>
<feature type="domain" description="PAS" evidence="9">
    <location>
        <begin position="708"/>
        <end position="767"/>
    </location>
</feature>
<dbReference type="eggNOG" id="COG5002">
    <property type="taxonomic scope" value="Bacteria"/>
</dbReference>
<dbReference type="Gene3D" id="3.30.565.10">
    <property type="entry name" value="Histidine kinase-like ATPase, C-terminal domain"/>
    <property type="match status" value="1"/>
</dbReference>
<evidence type="ECO:0000256" key="2">
    <source>
        <dbReference type="ARBA" id="ARBA00012438"/>
    </source>
</evidence>
<accession>V6SIZ6</accession>
<dbReference type="InterPro" id="IPR036890">
    <property type="entry name" value="HATPase_C_sf"/>
</dbReference>
<dbReference type="InterPro" id="IPR001610">
    <property type="entry name" value="PAC"/>
</dbReference>
<dbReference type="Proteomes" id="UP000018004">
    <property type="component" value="Unassembled WGS sequence"/>
</dbReference>
<sequence length="1064" mass="123366">MRALNENLQTLYADRLLPLEHLGNIRYSYGTILLTVKQTNEGEINYAEARKKIQECQDNINNNWNTYLLTYLTPEENKLADETTVLLNKSNLSINQLKDALDRKDVTAFKKISGTPLYPTLLPLRDRVSTLIKMQLKVSKTIHTSNIKSYNSASKKFIFIIGFTLVITALLSHYLIKNINDFIKELRESNKKIKEAEKQYRYLFKNSPACNIIWDPKTLNILEVNDAVIEKYGYRREELTNMTVLQLRPEKDHEKMKEHAKNLLNGMKPSVNMASTHLKKNGEEMRMEITSHKIIYNNHTAILALANDVTELLLAVNRLKSSEERLIRVMENSPIPMAITLSNQEIVFFNKQFTEVFGYTTDDVPSTDEWWPLAYPEENYREIVKKEWFDRMERTNTTNTRFEPMEAKVCCKNGSSRFIEFNYADLEDEYLVIFHDITDRKLAEEKIRTSEERYKSIITVSNTGAWEYHLDNGYLWCSPEYFSMLGRKQTDYDMSGNENLQETWIDLLHPEDFEKASNHFAEYLKNGSVGTYENYFRMQHINGDWIWIWSRGQTLRDEKGNLTNLTVGTHIDITQRKKIEKELEQSEEKHRALIENISDTIILINEDLEITYRSPSYMRNSGLMEKDYNTSPLTNLFHPDDLPNCLRIIEQARTSFGKPIPIQFRTSHNTEQYKWVEGTLTNLLHNESVKHYVINYRDITERKKFEEQQLLITSIVNSSDDAIISKSLDGIVTSWNHGAEQILGYSAEEIIGKHISAIIPTELLEEDINIIEKIKMGISVDHYETQRRKKDGELLYASLTISPIINTEGRITGASMVLRDTSYSKIMELEREKTISELLQRNRDLQQFSYIVSHNLRGPVATIIGLTDLLSTKHLSETEKKTMWEGINTSVHKLDDVIKDLNNILVVKSQISEKKENIQLSALLGDLKKNIANIVQKENVQFFLDFDAVNEITTLKSYMYSILYNLVSNSIKYRQPNLDPVIEIKTELTAGKVILIIKDNCLGIDLINKGDQVFGLYKRFHFHTEGKGMGLYMVKTQVEALDGKISIKSEVNKGTEFRIEFENQ</sequence>
<feature type="transmembrane region" description="Helical" evidence="7">
    <location>
        <begin position="157"/>
        <end position="176"/>
    </location>
</feature>
<keyword evidence="7" id="KW-1133">Transmembrane helix</keyword>
<keyword evidence="6" id="KW-0175">Coiled coil</keyword>
<evidence type="ECO:0000256" key="1">
    <source>
        <dbReference type="ARBA" id="ARBA00000085"/>
    </source>
</evidence>
<evidence type="ECO:0000259" key="9">
    <source>
        <dbReference type="PROSITE" id="PS50112"/>
    </source>
</evidence>
<dbReference type="InterPro" id="IPR036097">
    <property type="entry name" value="HisK_dim/P_sf"/>
</dbReference>
<keyword evidence="5 11" id="KW-0418">Kinase</keyword>
<dbReference type="PANTHER" id="PTHR43304:SF1">
    <property type="entry name" value="PAC DOMAIN-CONTAINING PROTEIN"/>
    <property type="match status" value="1"/>
</dbReference>
<comment type="catalytic activity">
    <reaction evidence="1">
        <text>ATP + protein L-histidine = ADP + protein N-phospho-L-histidine.</text>
        <dbReference type="EC" id="2.7.13.3"/>
    </reaction>
</comment>
<dbReference type="PROSITE" id="PS50109">
    <property type="entry name" value="HIS_KIN"/>
    <property type="match status" value="1"/>
</dbReference>
<keyword evidence="3" id="KW-0597">Phosphoprotein</keyword>
<dbReference type="PROSITE" id="PS50113">
    <property type="entry name" value="PAC"/>
    <property type="match status" value="2"/>
</dbReference>
<dbReference type="Pfam" id="PF12729">
    <property type="entry name" value="4HB_MCP_1"/>
    <property type="match status" value="1"/>
</dbReference>
<dbReference type="PATRIC" id="fig|1341181.4.peg.2647"/>
<dbReference type="InterPro" id="IPR003594">
    <property type="entry name" value="HATPase_dom"/>
</dbReference>
<reference evidence="11 12" key="1">
    <citation type="submission" date="2013-08" db="EMBL/GenBank/DDBJ databases">
        <title>Flavobacterium limnosediminis JC2902 genome sequencing.</title>
        <authorList>
            <person name="Lee K."/>
            <person name="Yi H."/>
            <person name="Park S."/>
            <person name="Chun J."/>
        </authorList>
    </citation>
    <scope>NUCLEOTIDE SEQUENCE [LARGE SCALE GENOMIC DNA]</scope>
    <source>
        <strain evidence="11 12">JC2902</strain>
    </source>
</reference>
<dbReference type="InterPro" id="IPR003661">
    <property type="entry name" value="HisK_dim/P_dom"/>
</dbReference>
<dbReference type="Pfam" id="PF00989">
    <property type="entry name" value="PAS"/>
    <property type="match status" value="2"/>
</dbReference>
<dbReference type="PANTHER" id="PTHR43304">
    <property type="entry name" value="PHYTOCHROME-LIKE PROTEIN CPH1"/>
    <property type="match status" value="1"/>
</dbReference>
<dbReference type="InterPro" id="IPR052162">
    <property type="entry name" value="Sensor_kinase/Photoreceptor"/>
</dbReference>
<organism evidence="11 12">
    <name type="scientific">Flavobacterium limnosediminis JC2902</name>
    <dbReference type="NCBI Taxonomy" id="1341181"/>
    <lineage>
        <taxon>Bacteria</taxon>
        <taxon>Pseudomonadati</taxon>
        <taxon>Bacteroidota</taxon>
        <taxon>Flavobacteriia</taxon>
        <taxon>Flavobacteriales</taxon>
        <taxon>Flavobacteriaceae</taxon>
        <taxon>Flavobacterium</taxon>
    </lineage>
</organism>
<dbReference type="CDD" id="cd00082">
    <property type="entry name" value="HisKA"/>
    <property type="match status" value="1"/>
</dbReference>
<dbReference type="GO" id="GO:0000155">
    <property type="term" value="F:phosphorelay sensor kinase activity"/>
    <property type="evidence" value="ECO:0007669"/>
    <property type="project" value="InterPro"/>
</dbReference>
<dbReference type="SMART" id="SM00388">
    <property type="entry name" value="HisKA"/>
    <property type="match status" value="1"/>
</dbReference>
<evidence type="ECO:0000256" key="4">
    <source>
        <dbReference type="ARBA" id="ARBA00022679"/>
    </source>
</evidence>
<dbReference type="InterPro" id="IPR035965">
    <property type="entry name" value="PAS-like_dom_sf"/>
</dbReference>
<dbReference type="SUPFAM" id="SSF47384">
    <property type="entry name" value="Homodimeric domain of signal transducing histidine kinase"/>
    <property type="match status" value="1"/>
</dbReference>
<keyword evidence="4 11" id="KW-0808">Transferase</keyword>
<feature type="domain" description="PAS" evidence="9">
    <location>
        <begin position="322"/>
        <end position="378"/>
    </location>
</feature>
<keyword evidence="7" id="KW-0472">Membrane</keyword>
<feature type="domain" description="Histidine kinase" evidence="8">
    <location>
        <begin position="851"/>
        <end position="1064"/>
    </location>
</feature>
<dbReference type="CDD" id="cd00130">
    <property type="entry name" value="PAS"/>
    <property type="match status" value="4"/>
</dbReference>
<feature type="domain" description="PAC" evidence="10">
    <location>
        <begin position="532"/>
        <end position="585"/>
    </location>
</feature>
<dbReference type="SMART" id="SM00086">
    <property type="entry name" value="PAC"/>
    <property type="match status" value="5"/>
</dbReference>
<feature type="coiled-coil region" evidence="6">
    <location>
        <begin position="176"/>
        <end position="206"/>
    </location>
</feature>
<keyword evidence="7" id="KW-0812">Transmembrane</keyword>
<proteinExistence type="predicted"/>
<dbReference type="Pfam" id="PF02518">
    <property type="entry name" value="HATPase_c"/>
    <property type="match status" value="1"/>
</dbReference>
<dbReference type="InterPro" id="IPR013655">
    <property type="entry name" value="PAS_fold_3"/>
</dbReference>